<name>A0ABD2VRF6_9HYME</name>
<proteinExistence type="predicted"/>
<feature type="compositionally biased region" description="Polar residues" evidence="1">
    <location>
        <begin position="62"/>
        <end position="73"/>
    </location>
</feature>
<evidence type="ECO:0000313" key="3">
    <source>
        <dbReference type="Proteomes" id="UP001627154"/>
    </source>
</evidence>
<gene>
    <name evidence="2" type="ORF">TKK_020685</name>
</gene>
<organism evidence="2 3">
    <name type="scientific">Trichogramma kaykai</name>
    <dbReference type="NCBI Taxonomy" id="54128"/>
    <lineage>
        <taxon>Eukaryota</taxon>
        <taxon>Metazoa</taxon>
        <taxon>Ecdysozoa</taxon>
        <taxon>Arthropoda</taxon>
        <taxon>Hexapoda</taxon>
        <taxon>Insecta</taxon>
        <taxon>Pterygota</taxon>
        <taxon>Neoptera</taxon>
        <taxon>Endopterygota</taxon>
        <taxon>Hymenoptera</taxon>
        <taxon>Apocrita</taxon>
        <taxon>Proctotrupomorpha</taxon>
        <taxon>Chalcidoidea</taxon>
        <taxon>Trichogrammatidae</taxon>
        <taxon>Trichogramma</taxon>
    </lineage>
</organism>
<dbReference type="Proteomes" id="UP001627154">
    <property type="component" value="Unassembled WGS sequence"/>
</dbReference>
<reference evidence="2 3" key="1">
    <citation type="journal article" date="2024" name="bioRxiv">
        <title>A reference genome for Trichogramma kaykai: A tiny desert-dwelling parasitoid wasp with competing sex-ratio distorters.</title>
        <authorList>
            <person name="Culotta J."/>
            <person name="Lindsey A.R."/>
        </authorList>
    </citation>
    <scope>NUCLEOTIDE SEQUENCE [LARGE SCALE GENOMIC DNA]</scope>
    <source>
        <strain evidence="2 3">KSX58</strain>
    </source>
</reference>
<feature type="region of interest" description="Disordered" evidence="1">
    <location>
        <begin position="242"/>
        <end position="283"/>
    </location>
</feature>
<comment type="caution">
    <text evidence="2">The sequence shown here is derived from an EMBL/GenBank/DDBJ whole genome shotgun (WGS) entry which is preliminary data.</text>
</comment>
<evidence type="ECO:0000256" key="1">
    <source>
        <dbReference type="SAM" id="MobiDB-lite"/>
    </source>
</evidence>
<sequence>MPNEFNNRRGVESSAPYVSQREISRNYFAEASEAERRTLIEEQYLGFADFINRQNSLIEMQSVDTSQSDAYSDSDSRDEPQGNAKHSASVDELATMFSNTNFNTSSMVALSTTRADEVLVDIHNAAYGPTNNQPTESRSDTARSVRFQSPIINKTAMKSHKKVVNEAPHPTSCTTGAMTVGGNMNETLLNDRRLLCGAISSTPKPFSSNNPFLQIDDNANAPKADDELMELLSRIDNYVKSRNQGHNGYNGQAERSHNLTQQSGPNYTQPQDRRYGAYAGPADRDCNYARQTVNFPGNAQYSGYAYNPRQNGDPR</sequence>
<keyword evidence="3" id="KW-1185">Reference proteome</keyword>
<dbReference type="EMBL" id="JBJJXI010000197">
    <property type="protein sequence ID" value="KAL3383414.1"/>
    <property type="molecule type" value="Genomic_DNA"/>
</dbReference>
<feature type="region of interest" description="Disordered" evidence="1">
    <location>
        <begin position="62"/>
        <end position="88"/>
    </location>
</feature>
<accession>A0ABD2VRF6</accession>
<dbReference type="AlphaFoldDB" id="A0ABD2VRF6"/>
<feature type="compositionally biased region" description="Polar residues" evidence="1">
    <location>
        <begin position="258"/>
        <end position="270"/>
    </location>
</feature>
<protein>
    <submittedName>
        <fullName evidence="2">Uncharacterized protein</fullName>
    </submittedName>
</protein>
<evidence type="ECO:0000313" key="2">
    <source>
        <dbReference type="EMBL" id="KAL3383414.1"/>
    </source>
</evidence>